<sequence>MTKLKSDASASSIPAVNSPPVLSAFVDKVFTSRTLVLPSGKTLSVVGGVVSVSADDVEALGCLKAHNEFETLE</sequence>
<reference evidence="1 2" key="1">
    <citation type="submission" date="2018-08" db="EMBL/GenBank/DDBJ databases">
        <title>Recombination of ecologically and evolutionarily significant loci maintains genetic cohesion in the Pseudomonas syringae species complex.</title>
        <authorList>
            <person name="Dillon M."/>
            <person name="Thakur S."/>
            <person name="Almeida R.N.D."/>
            <person name="Weir B.S."/>
            <person name="Guttman D.S."/>
        </authorList>
    </citation>
    <scope>NUCLEOTIDE SEQUENCE [LARGE SCALE GENOMIC DNA]</scope>
    <source>
        <strain evidence="1 2">ICMP 2732</strain>
    </source>
</reference>
<dbReference type="EMBL" id="RBPY01000169">
    <property type="protein sequence ID" value="RMO70610.1"/>
    <property type="molecule type" value="Genomic_DNA"/>
</dbReference>
<organism evidence="1 2">
    <name type="scientific">Pseudomonas syringae pv. primulae</name>
    <dbReference type="NCBI Taxonomy" id="251707"/>
    <lineage>
        <taxon>Bacteria</taxon>
        <taxon>Pseudomonadati</taxon>
        <taxon>Pseudomonadota</taxon>
        <taxon>Gammaproteobacteria</taxon>
        <taxon>Pseudomonadales</taxon>
        <taxon>Pseudomonadaceae</taxon>
        <taxon>Pseudomonas</taxon>
    </lineage>
</organism>
<name>A0A3M5TMN4_9PSED</name>
<dbReference type="AlphaFoldDB" id="A0A3M5TMN4"/>
<accession>A0A3M5TMN4</accession>
<gene>
    <name evidence="1" type="ORF">ALQ36_01741</name>
</gene>
<evidence type="ECO:0000313" key="1">
    <source>
        <dbReference type="EMBL" id="RMO70610.1"/>
    </source>
</evidence>
<dbReference type="RefSeq" id="WP_122279072.1">
    <property type="nucleotide sequence ID" value="NZ_RBPY01000169.1"/>
</dbReference>
<evidence type="ECO:0000313" key="2">
    <source>
        <dbReference type="Proteomes" id="UP000281350"/>
    </source>
</evidence>
<proteinExistence type="predicted"/>
<dbReference type="Proteomes" id="UP000281350">
    <property type="component" value="Unassembled WGS sequence"/>
</dbReference>
<comment type="caution">
    <text evidence="1">The sequence shown here is derived from an EMBL/GenBank/DDBJ whole genome shotgun (WGS) entry which is preliminary data.</text>
</comment>
<protein>
    <submittedName>
        <fullName evidence="1">Uncharacterized protein</fullName>
    </submittedName>
</protein>